<proteinExistence type="predicted"/>
<dbReference type="Pfam" id="PF03098">
    <property type="entry name" value="An_peroxidase"/>
    <property type="match status" value="2"/>
</dbReference>
<dbReference type="PANTHER" id="PTHR11475">
    <property type="entry name" value="OXIDASE/PEROXIDASE"/>
    <property type="match status" value="1"/>
</dbReference>
<feature type="binding site" description="axial binding residue" evidence="2">
    <location>
        <position position="60"/>
    </location>
    <ligand>
        <name>heme b</name>
        <dbReference type="ChEBI" id="CHEBI:60344"/>
    </ligand>
    <ligandPart>
        <name>Fe</name>
        <dbReference type="ChEBI" id="CHEBI:18248"/>
    </ligandPart>
</feature>
<keyword evidence="2" id="KW-0479">Metal-binding</keyword>
<feature type="region of interest" description="Disordered" evidence="3">
    <location>
        <begin position="135"/>
        <end position="159"/>
    </location>
</feature>
<protein>
    <recommendedName>
        <fullName evidence="6">Chorion peroxidase</fullName>
    </recommendedName>
</protein>
<evidence type="ECO:0000256" key="1">
    <source>
        <dbReference type="ARBA" id="ARBA00022559"/>
    </source>
</evidence>
<feature type="compositionally biased region" description="Polar residues" evidence="3">
    <location>
        <begin position="143"/>
        <end position="159"/>
    </location>
</feature>
<keyword evidence="2" id="KW-0349">Heme</keyword>
<dbReference type="Proteomes" id="UP000792457">
    <property type="component" value="Unassembled WGS sequence"/>
</dbReference>
<evidence type="ECO:0000256" key="2">
    <source>
        <dbReference type="PIRSR" id="PIRSR619791-2"/>
    </source>
</evidence>
<gene>
    <name evidence="4" type="ORF">J437_LFUL017507</name>
</gene>
<dbReference type="PRINTS" id="PR00457">
    <property type="entry name" value="ANPEROXIDASE"/>
</dbReference>
<evidence type="ECO:0000313" key="5">
    <source>
        <dbReference type="Proteomes" id="UP000792457"/>
    </source>
</evidence>
<evidence type="ECO:0000313" key="4">
    <source>
        <dbReference type="EMBL" id="KAG8238571.1"/>
    </source>
</evidence>
<dbReference type="AlphaFoldDB" id="A0A8K0KRL0"/>
<comment type="caution">
    <text evidence="4">The sequence shown here is derived from an EMBL/GenBank/DDBJ whole genome shotgun (WGS) entry which is preliminary data.</text>
</comment>
<sequence>MAAIVQHITYKEFLPMLLGKDTMKAFGLTLLDEGYSDTYDSSVDVTVTASFITAAFRFGHSLLPSTIERWSAATNSYIGDDRVNEQLVLSVLHTMFVREHNRMADELSRINPHWDDERIYQTGCDSIIVLEYRSGEPKREPRWSSSAQPSTRLTESASQ</sequence>
<dbReference type="SUPFAM" id="SSF48113">
    <property type="entry name" value="Heme-dependent peroxidases"/>
    <property type="match status" value="2"/>
</dbReference>
<keyword evidence="2" id="KW-0408">Iron</keyword>
<accession>A0A8K0KRL0</accession>
<dbReference type="GO" id="GO:0004601">
    <property type="term" value="F:peroxidase activity"/>
    <property type="evidence" value="ECO:0007669"/>
    <property type="project" value="UniProtKB-KW"/>
</dbReference>
<dbReference type="PANTHER" id="PTHR11475:SF106">
    <property type="entry name" value="CURLY SU"/>
    <property type="match status" value="1"/>
</dbReference>
<evidence type="ECO:0008006" key="6">
    <source>
        <dbReference type="Google" id="ProtNLM"/>
    </source>
</evidence>
<keyword evidence="5" id="KW-1185">Reference proteome</keyword>
<dbReference type="EMBL" id="KZ309377">
    <property type="protein sequence ID" value="KAG8238571.1"/>
    <property type="molecule type" value="Genomic_DNA"/>
</dbReference>
<dbReference type="GO" id="GO:0006979">
    <property type="term" value="P:response to oxidative stress"/>
    <property type="evidence" value="ECO:0007669"/>
    <property type="project" value="InterPro"/>
</dbReference>
<dbReference type="OrthoDB" id="823504at2759"/>
<dbReference type="InterPro" id="IPR037120">
    <property type="entry name" value="Haem_peroxidase_sf_animal"/>
</dbReference>
<dbReference type="GO" id="GO:0020037">
    <property type="term" value="F:heme binding"/>
    <property type="evidence" value="ECO:0007669"/>
    <property type="project" value="InterPro"/>
</dbReference>
<reference evidence="4" key="1">
    <citation type="submission" date="2013-04" db="EMBL/GenBank/DDBJ databases">
        <authorList>
            <person name="Qu J."/>
            <person name="Murali S.C."/>
            <person name="Bandaranaike D."/>
            <person name="Bellair M."/>
            <person name="Blankenburg K."/>
            <person name="Chao H."/>
            <person name="Dinh H."/>
            <person name="Doddapaneni H."/>
            <person name="Downs B."/>
            <person name="Dugan-Rocha S."/>
            <person name="Elkadiri S."/>
            <person name="Gnanaolivu R.D."/>
            <person name="Hernandez B."/>
            <person name="Javaid M."/>
            <person name="Jayaseelan J.C."/>
            <person name="Lee S."/>
            <person name="Li M."/>
            <person name="Ming W."/>
            <person name="Munidasa M."/>
            <person name="Muniz J."/>
            <person name="Nguyen L."/>
            <person name="Ongeri F."/>
            <person name="Osuji N."/>
            <person name="Pu L.-L."/>
            <person name="Puazo M."/>
            <person name="Qu C."/>
            <person name="Quiroz J."/>
            <person name="Raj R."/>
            <person name="Weissenberger G."/>
            <person name="Xin Y."/>
            <person name="Zou X."/>
            <person name="Han Y."/>
            <person name="Richards S."/>
            <person name="Worley K."/>
            <person name="Muzny D."/>
            <person name="Gibbs R."/>
        </authorList>
    </citation>
    <scope>NUCLEOTIDE SEQUENCE</scope>
    <source>
        <strain evidence="4">Sampled in the wild</strain>
    </source>
</reference>
<dbReference type="GO" id="GO:0046872">
    <property type="term" value="F:metal ion binding"/>
    <property type="evidence" value="ECO:0007669"/>
    <property type="project" value="UniProtKB-KW"/>
</dbReference>
<reference evidence="4" key="2">
    <citation type="submission" date="2017-10" db="EMBL/GenBank/DDBJ databases">
        <title>Ladona fulva Genome sequencing and assembly.</title>
        <authorList>
            <person name="Murali S."/>
            <person name="Richards S."/>
            <person name="Bandaranaike D."/>
            <person name="Bellair M."/>
            <person name="Blankenburg K."/>
            <person name="Chao H."/>
            <person name="Dinh H."/>
            <person name="Doddapaneni H."/>
            <person name="Dugan-Rocha S."/>
            <person name="Elkadiri S."/>
            <person name="Gnanaolivu R."/>
            <person name="Hernandez B."/>
            <person name="Skinner E."/>
            <person name="Javaid M."/>
            <person name="Lee S."/>
            <person name="Li M."/>
            <person name="Ming W."/>
            <person name="Munidasa M."/>
            <person name="Muniz J."/>
            <person name="Nguyen L."/>
            <person name="Hughes D."/>
            <person name="Osuji N."/>
            <person name="Pu L.-L."/>
            <person name="Puazo M."/>
            <person name="Qu C."/>
            <person name="Quiroz J."/>
            <person name="Raj R."/>
            <person name="Weissenberger G."/>
            <person name="Xin Y."/>
            <person name="Zou X."/>
            <person name="Han Y."/>
            <person name="Worley K."/>
            <person name="Muzny D."/>
            <person name="Gibbs R."/>
        </authorList>
    </citation>
    <scope>NUCLEOTIDE SEQUENCE</scope>
    <source>
        <strain evidence="4">Sampled in the wild</strain>
    </source>
</reference>
<keyword evidence="1" id="KW-0575">Peroxidase</keyword>
<keyword evidence="1" id="KW-0560">Oxidoreductase</keyword>
<organism evidence="4 5">
    <name type="scientific">Ladona fulva</name>
    <name type="common">Scarce chaser dragonfly</name>
    <name type="synonym">Libellula fulva</name>
    <dbReference type="NCBI Taxonomy" id="123851"/>
    <lineage>
        <taxon>Eukaryota</taxon>
        <taxon>Metazoa</taxon>
        <taxon>Ecdysozoa</taxon>
        <taxon>Arthropoda</taxon>
        <taxon>Hexapoda</taxon>
        <taxon>Insecta</taxon>
        <taxon>Pterygota</taxon>
        <taxon>Palaeoptera</taxon>
        <taxon>Odonata</taxon>
        <taxon>Epiprocta</taxon>
        <taxon>Anisoptera</taxon>
        <taxon>Libelluloidea</taxon>
        <taxon>Libellulidae</taxon>
        <taxon>Ladona</taxon>
    </lineage>
</organism>
<evidence type="ECO:0000256" key="3">
    <source>
        <dbReference type="SAM" id="MobiDB-lite"/>
    </source>
</evidence>
<dbReference type="InterPro" id="IPR019791">
    <property type="entry name" value="Haem_peroxidase_animal"/>
</dbReference>
<name>A0A8K0KRL0_LADFU</name>
<dbReference type="InterPro" id="IPR010255">
    <property type="entry name" value="Haem_peroxidase_sf"/>
</dbReference>
<dbReference type="Gene3D" id="1.10.640.10">
    <property type="entry name" value="Haem peroxidase domain superfamily, animal type"/>
    <property type="match status" value="2"/>
</dbReference>
<dbReference type="PROSITE" id="PS50292">
    <property type="entry name" value="PEROXIDASE_3"/>
    <property type="match status" value="1"/>
</dbReference>